<gene>
    <name evidence="1" type="ORF">CRP01_39115</name>
</gene>
<dbReference type="AlphaFoldDB" id="A0A2D0MY09"/>
<comment type="caution">
    <text evidence="1">The sequence shown here is derived from an EMBL/GenBank/DDBJ whole genome shotgun (WGS) entry which is preliminary data.</text>
</comment>
<accession>A0A2D0MY09</accession>
<organism evidence="1 2">
    <name type="scientific">Flavilitoribacter nigricans (strain ATCC 23147 / DSM 23189 / NBRC 102662 / NCIMB 1420 / SS-2)</name>
    <name type="common">Lewinella nigricans</name>
    <dbReference type="NCBI Taxonomy" id="1122177"/>
    <lineage>
        <taxon>Bacteria</taxon>
        <taxon>Pseudomonadati</taxon>
        <taxon>Bacteroidota</taxon>
        <taxon>Saprospiria</taxon>
        <taxon>Saprospirales</taxon>
        <taxon>Lewinellaceae</taxon>
        <taxon>Flavilitoribacter</taxon>
    </lineage>
</organism>
<dbReference type="Proteomes" id="UP000223913">
    <property type="component" value="Unassembled WGS sequence"/>
</dbReference>
<evidence type="ECO:0000313" key="2">
    <source>
        <dbReference type="Proteomes" id="UP000223913"/>
    </source>
</evidence>
<protein>
    <submittedName>
        <fullName evidence="1">Uncharacterized protein</fullName>
    </submittedName>
</protein>
<evidence type="ECO:0000313" key="1">
    <source>
        <dbReference type="EMBL" id="PHN01018.1"/>
    </source>
</evidence>
<reference evidence="1 2" key="1">
    <citation type="submission" date="2017-10" db="EMBL/GenBank/DDBJ databases">
        <title>The draft genome sequence of Lewinella nigricans NBRC 102662.</title>
        <authorList>
            <person name="Wang K."/>
        </authorList>
    </citation>
    <scope>NUCLEOTIDE SEQUENCE [LARGE SCALE GENOMIC DNA]</scope>
    <source>
        <strain evidence="1 2">NBRC 102662</strain>
    </source>
</reference>
<keyword evidence="2" id="KW-1185">Reference proteome</keyword>
<proteinExistence type="predicted"/>
<dbReference type="EMBL" id="PDUD01000065">
    <property type="protein sequence ID" value="PHN01018.1"/>
    <property type="molecule type" value="Genomic_DNA"/>
</dbReference>
<sequence>MGYWEYTPVEELHRRSQFWLSETAFWKEELKFMRKLVRNHLLYFMDEERHPETTRLTQGLLSLKNDLRTIEDNIREHESHLKTLLLARTERKEKAFRREHGSLEHLIGQFTEDYKTTKKKLFREADAVLKEEKVQRLISLAG</sequence>
<name>A0A2D0MY09_FLAN2</name>